<gene>
    <name evidence="9" type="primary">prs</name>
    <name evidence="11" type="ORF">FC70_GL001417</name>
</gene>
<feature type="binding site" evidence="9">
    <location>
        <position position="137"/>
    </location>
    <ligand>
        <name>Mg(2+)</name>
        <dbReference type="ChEBI" id="CHEBI:18420"/>
    </ligand>
</feature>
<evidence type="ECO:0000256" key="3">
    <source>
        <dbReference type="ARBA" id="ARBA00022727"/>
    </source>
</evidence>
<feature type="binding site" evidence="9">
    <location>
        <position position="230"/>
    </location>
    <ligand>
        <name>D-ribose 5-phosphate</name>
        <dbReference type="ChEBI" id="CHEBI:78346"/>
    </ligand>
</feature>
<dbReference type="PANTHER" id="PTHR10210:SF41">
    <property type="entry name" value="RIBOSE-PHOSPHATE PYROPHOSPHOKINASE 1, CHLOROPLASTIC"/>
    <property type="match status" value="1"/>
</dbReference>
<dbReference type="SUPFAM" id="SSF53271">
    <property type="entry name" value="PRTase-like"/>
    <property type="match status" value="2"/>
</dbReference>
<proteinExistence type="inferred from homology"/>
<dbReference type="Pfam" id="PF14572">
    <property type="entry name" value="Pribosyl_synth"/>
    <property type="match status" value="1"/>
</dbReference>
<comment type="cofactor">
    <cofactor evidence="9">
        <name>Mg(2+)</name>
        <dbReference type="ChEBI" id="CHEBI:18420"/>
    </cofactor>
    <text evidence="9">Binds 2 Mg(2+) ions per subunit.</text>
</comment>
<evidence type="ECO:0000256" key="5">
    <source>
        <dbReference type="ARBA" id="ARBA00022777"/>
    </source>
</evidence>
<evidence type="ECO:0000256" key="9">
    <source>
        <dbReference type="HAMAP-Rule" id="MF_00583"/>
    </source>
</evidence>
<keyword evidence="5 9" id="KW-0418">Kinase</keyword>
<dbReference type="SMART" id="SM01400">
    <property type="entry name" value="Pribosyltran_N"/>
    <property type="match status" value="1"/>
</dbReference>
<dbReference type="OrthoDB" id="9777067at2"/>
<comment type="function">
    <text evidence="9">Involved in the biosynthesis of the central metabolite phospho-alpha-D-ribosyl-1-pyrophosphate (PRPP) via the transfer of pyrophosphoryl group from ATP to 1-hydroxyl of ribose-5-phosphate (Rib-5-P).</text>
</comment>
<dbReference type="STRING" id="1423778.FC70_GL001417"/>
<dbReference type="PATRIC" id="fig|1423778.4.peg.1453"/>
<dbReference type="PANTHER" id="PTHR10210">
    <property type="entry name" value="RIBOSE-PHOSPHATE DIPHOSPHOKINASE FAMILY MEMBER"/>
    <property type="match status" value="1"/>
</dbReference>
<comment type="subunit">
    <text evidence="9">Homohexamer.</text>
</comment>
<evidence type="ECO:0000259" key="10">
    <source>
        <dbReference type="Pfam" id="PF13793"/>
    </source>
</evidence>
<comment type="caution">
    <text evidence="9">Part of a set of proteins in which some residues (ACT_SITE, NP_BIND, REGION and BINDING) are not conserved.</text>
</comment>
<evidence type="ECO:0000313" key="11">
    <source>
        <dbReference type="EMBL" id="KRL54620.1"/>
    </source>
</evidence>
<evidence type="ECO:0000256" key="4">
    <source>
        <dbReference type="ARBA" id="ARBA00022741"/>
    </source>
</evidence>
<keyword evidence="1 9" id="KW-0808">Transferase</keyword>
<protein>
    <recommendedName>
        <fullName evidence="9">Putative ribose-phosphate pyrophosphokinase</fullName>
        <shortName evidence="9">RPPK</shortName>
        <ecNumber evidence="9">2.7.6.1</ecNumber>
    </recommendedName>
    <alternativeName>
        <fullName evidence="9">5-phospho-D-ribosyl alpha-1-diphosphate synthase</fullName>
    </alternativeName>
    <alternativeName>
        <fullName evidence="9">Phosphoribosyl diphosphate synthase</fullName>
    </alternativeName>
    <alternativeName>
        <fullName evidence="9">Phosphoribosyl pyrophosphate synthase</fullName>
        <shortName evidence="9">P-Rib-PP synthase</shortName>
        <shortName evidence="9">PRPP synthase</shortName>
        <shortName evidence="9">PRPPase</shortName>
    </alternativeName>
</protein>
<dbReference type="GO" id="GO:0016301">
    <property type="term" value="F:kinase activity"/>
    <property type="evidence" value="ECO:0007669"/>
    <property type="project" value="UniProtKB-KW"/>
</dbReference>
<evidence type="ECO:0000256" key="2">
    <source>
        <dbReference type="ARBA" id="ARBA00022723"/>
    </source>
</evidence>
<feature type="binding site" evidence="9">
    <location>
        <begin position="44"/>
        <end position="46"/>
    </location>
    <ligand>
        <name>ATP</name>
        <dbReference type="ChEBI" id="CHEBI:30616"/>
    </ligand>
</feature>
<dbReference type="InterPro" id="IPR037515">
    <property type="entry name" value="Rib-P_diPkinase_bac"/>
</dbReference>
<comment type="similarity">
    <text evidence="9">Belongs to the ribose-phosphate pyrophosphokinase family. Class I subfamily.</text>
</comment>
<dbReference type="AlphaFoldDB" id="A0A0R1RCX7"/>
<comment type="caution">
    <text evidence="11">The sequence shown here is derived from an EMBL/GenBank/DDBJ whole genome shotgun (WGS) entry which is preliminary data.</text>
</comment>
<evidence type="ECO:0000256" key="1">
    <source>
        <dbReference type="ARBA" id="ARBA00022679"/>
    </source>
</evidence>
<evidence type="ECO:0000256" key="7">
    <source>
        <dbReference type="ARBA" id="ARBA00022842"/>
    </source>
</evidence>
<evidence type="ECO:0000256" key="8">
    <source>
        <dbReference type="ARBA" id="ARBA00049535"/>
    </source>
</evidence>
<comment type="pathway">
    <text evidence="9">Metabolic intermediate biosynthesis; 5-phospho-alpha-D-ribose 1-diphosphate biosynthesis; 5-phospho-alpha-D-ribose 1-diphosphate from D-ribose 5-phosphate (route I): step 1/1.</text>
</comment>
<dbReference type="GO" id="GO:0005524">
    <property type="term" value="F:ATP binding"/>
    <property type="evidence" value="ECO:0007669"/>
    <property type="project" value="UniProtKB-KW"/>
</dbReference>
<comment type="subcellular location">
    <subcellularLocation>
        <location evidence="9">Cytoplasm</location>
    </subcellularLocation>
</comment>
<dbReference type="Gene3D" id="3.40.50.2020">
    <property type="match status" value="2"/>
</dbReference>
<dbReference type="FunFam" id="3.40.50.2020:FF:000002">
    <property type="entry name" value="Ribose-phosphate pyrophosphokinase"/>
    <property type="match status" value="1"/>
</dbReference>
<feature type="binding site" evidence="9">
    <location>
        <position position="177"/>
    </location>
    <ligand>
        <name>Mg(2+)</name>
        <dbReference type="ChEBI" id="CHEBI:18420"/>
    </ligand>
</feature>
<dbReference type="CDD" id="cd06223">
    <property type="entry name" value="PRTases_typeI"/>
    <property type="match status" value="1"/>
</dbReference>
<feature type="binding site" evidence="9">
    <location>
        <begin position="103"/>
        <end position="104"/>
    </location>
    <ligand>
        <name>ATP</name>
        <dbReference type="ChEBI" id="CHEBI:30616"/>
    </ligand>
</feature>
<dbReference type="GO" id="GO:0006164">
    <property type="term" value="P:purine nucleotide biosynthetic process"/>
    <property type="evidence" value="ECO:0007669"/>
    <property type="project" value="TreeGrafter"/>
</dbReference>
<dbReference type="PROSITE" id="PS00114">
    <property type="entry name" value="PRPP_SYNTHASE"/>
    <property type="match status" value="1"/>
</dbReference>
<accession>A0A0R1RCX7</accession>
<sequence length="332" mass="36340">MAQQMKNAENVRIFALSSNKSLAGEVADSLGLPLGAATLKQFADGEIQITIDESIRGCEVYVVQSISDPVNSNLMELLIMVDALRRASAKTINVVIPYYGYARQDRKARSREPITAKLIATMLEMDRVDRVVALDLHAAQVQGFFNVPVDHLLAAPLLANYFYNHDILENIVVVAPDHAGVTRARKLAEILKAPIAIIDNRSPEEIERLNESVPEYVIGEVKGKTAILVDDIVDTGVRMVVSATALKNFGAEKVYGCATHAVFSNEAMKKIDKSSLEKMIVTDSINLPDEKKGEKLVQLSVGPLLAKAINHIHNNEPVDSLFISSDNKNAKI</sequence>
<dbReference type="Pfam" id="PF13793">
    <property type="entry name" value="Pribosyltran_N"/>
    <property type="match status" value="1"/>
</dbReference>
<name>A0A0R1RCX7_9LACO</name>
<dbReference type="GO" id="GO:0009156">
    <property type="term" value="P:ribonucleoside monophosphate biosynthetic process"/>
    <property type="evidence" value="ECO:0007669"/>
    <property type="project" value="InterPro"/>
</dbReference>
<comment type="catalytic activity">
    <reaction evidence="8 9">
        <text>D-ribose 5-phosphate + ATP = 5-phospho-alpha-D-ribose 1-diphosphate + AMP + H(+)</text>
        <dbReference type="Rhea" id="RHEA:15609"/>
        <dbReference type="ChEBI" id="CHEBI:15378"/>
        <dbReference type="ChEBI" id="CHEBI:30616"/>
        <dbReference type="ChEBI" id="CHEBI:58017"/>
        <dbReference type="ChEBI" id="CHEBI:78346"/>
        <dbReference type="ChEBI" id="CHEBI:456215"/>
        <dbReference type="EC" id="2.7.6.1"/>
    </reaction>
</comment>
<dbReference type="GO" id="GO:0006015">
    <property type="term" value="P:5-phosphoribose 1-diphosphate biosynthetic process"/>
    <property type="evidence" value="ECO:0007669"/>
    <property type="project" value="UniProtKB-UniRule"/>
</dbReference>
<dbReference type="InterPro" id="IPR005946">
    <property type="entry name" value="Rib-P_diPkinase"/>
</dbReference>
<dbReference type="KEGG" id="lol:LACOL_1163"/>
<dbReference type="GO" id="GO:0005737">
    <property type="term" value="C:cytoplasm"/>
    <property type="evidence" value="ECO:0007669"/>
    <property type="project" value="UniProtKB-SubCell"/>
</dbReference>
<keyword evidence="9" id="KW-0963">Cytoplasm</keyword>
<dbReference type="EMBL" id="AZFE01000032">
    <property type="protein sequence ID" value="KRL54620.1"/>
    <property type="molecule type" value="Genomic_DNA"/>
</dbReference>
<evidence type="ECO:0000256" key="6">
    <source>
        <dbReference type="ARBA" id="ARBA00022840"/>
    </source>
</evidence>
<keyword evidence="3 9" id="KW-0545">Nucleotide biosynthesis</keyword>
<comment type="caution">
    <text evidence="9">Lacks conserved residue(s) required for the propagation of feature annotation.</text>
</comment>
<dbReference type="NCBIfam" id="NF002618">
    <property type="entry name" value="PRK02269.1"/>
    <property type="match status" value="1"/>
</dbReference>
<dbReference type="UniPathway" id="UPA00087">
    <property type="reaction ID" value="UER00172"/>
</dbReference>
<dbReference type="FunFam" id="3.40.50.2020:FF:000014">
    <property type="entry name" value="Ribose-phosphate pyrophosphokinase 1"/>
    <property type="match status" value="1"/>
</dbReference>
<dbReference type="GO" id="GO:0004749">
    <property type="term" value="F:ribose phosphate diphosphokinase activity"/>
    <property type="evidence" value="ECO:0007669"/>
    <property type="project" value="UniProtKB-UniRule"/>
</dbReference>
<dbReference type="RefSeq" id="WP_057890348.1">
    <property type="nucleotide sequence ID" value="NZ_AZFE01000032.1"/>
</dbReference>
<dbReference type="GO" id="GO:0000287">
    <property type="term" value="F:magnesium ion binding"/>
    <property type="evidence" value="ECO:0007669"/>
    <property type="project" value="UniProtKB-UniRule"/>
</dbReference>
<reference evidence="11 12" key="1">
    <citation type="journal article" date="2015" name="Genome Announc.">
        <title>Expanding the biotechnology potential of lactobacilli through comparative genomics of 213 strains and associated genera.</title>
        <authorList>
            <person name="Sun Z."/>
            <person name="Harris H.M."/>
            <person name="McCann A."/>
            <person name="Guo C."/>
            <person name="Argimon S."/>
            <person name="Zhang W."/>
            <person name="Yang X."/>
            <person name="Jeffery I.B."/>
            <person name="Cooney J.C."/>
            <person name="Kagawa T.F."/>
            <person name="Liu W."/>
            <person name="Song Y."/>
            <person name="Salvetti E."/>
            <person name="Wrobel A."/>
            <person name="Rasinkangas P."/>
            <person name="Parkhill J."/>
            <person name="Rea M.C."/>
            <person name="O'Sullivan O."/>
            <person name="Ritari J."/>
            <person name="Douillard F.P."/>
            <person name="Paul Ross R."/>
            <person name="Yang R."/>
            <person name="Briner A.E."/>
            <person name="Felis G.E."/>
            <person name="de Vos W.M."/>
            <person name="Barrangou R."/>
            <person name="Klaenhammer T.R."/>
            <person name="Caufield P.W."/>
            <person name="Cui Y."/>
            <person name="Zhang H."/>
            <person name="O'Toole P.W."/>
        </authorList>
    </citation>
    <scope>NUCLEOTIDE SEQUENCE [LARGE SCALE GENOMIC DNA]</scope>
    <source>
        <strain evidence="11 12">DSM 15707</strain>
    </source>
</reference>
<dbReference type="InterPro" id="IPR000842">
    <property type="entry name" value="PRib_PP_synth_CS"/>
</dbReference>
<keyword evidence="2 9" id="KW-0479">Metal-binding</keyword>
<keyword evidence="12" id="KW-1185">Reference proteome</keyword>
<feature type="domain" description="Ribose-phosphate pyrophosphokinase N-terminal" evidence="10">
    <location>
        <begin position="12"/>
        <end position="124"/>
    </location>
</feature>
<dbReference type="InterPro" id="IPR000836">
    <property type="entry name" value="PRTase_dom"/>
</dbReference>
<dbReference type="InterPro" id="IPR029057">
    <property type="entry name" value="PRTase-like"/>
</dbReference>
<dbReference type="GO" id="GO:0002189">
    <property type="term" value="C:ribose phosphate diphosphokinase complex"/>
    <property type="evidence" value="ECO:0007669"/>
    <property type="project" value="TreeGrafter"/>
</dbReference>
<keyword evidence="6 9" id="KW-0067">ATP-binding</keyword>
<dbReference type="Proteomes" id="UP000051697">
    <property type="component" value="Unassembled WGS sequence"/>
</dbReference>
<dbReference type="InterPro" id="IPR029099">
    <property type="entry name" value="Pribosyltran_N"/>
</dbReference>
<dbReference type="NCBIfam" id="TIGR01251">
    <property type="entry name" value="ribP_PPkin"/>
    <property type="match status" value="1"/>
</dbReference>
<dbReference type="EC" id="2.7.6.1" evidence="9"/>
<dbReference type="HAMAP" id="MF_00583_B">
    <property type="entry name" value="RibP_PPkinase_B"/>
    <property type="match status" value="1"/>
</dbReference>
<evidence type="ECO:0000313" key="12">
    <source>
        <dbReference type="Proteomes" id="UP000051697"/>
    </source>
</evidence>
<dbReference type="NCBIfam" id="NF002320">
    <property type="entry name" value="PRK01259.1"/>
    <property type="match status" value="1"/>
</dbReference>
<keyword evidence="4 9" id="KW-0547">Nucleotide-binding</keyword>
<organism evidence="11 12">
    <name type="scientific">Paucilactobacillus oligofermentans DSM 15707 = LMG 22743</name>
    <dbReference type="NCBI Taxonomy" id="1423778"/>
    <lineage>
        <taxon>Bacteria</taxon>
        <taxon>Bacillati</taxon>
        <taxon>Bacillota</taxon>
        <taxon>Bacilli</taxon>
        <taxon>Lactobacillales</taxon>
        <taxon>Lactobacillaceae</taxon>
        <taxon>Paucilactobacillus</taxon>
    </lineage>
</organism>
<keyword evidence="7 9" id="KW-0460">Magnesium</keyword>